<gene>
    <name evidence="1" type="ORF">DASC09_021450</name>
</gene>
<dbReference type="EMBL" id="BTFZ01000003">
    <property type="protein sequence ID" value="GMM34820.1"/>
    <property type="molecule type" value="Genomic_DNA"/>
</dbReference>
<dbReference type="GeneID" id="90072799"/>
<reference evidence="1 2" key="1">
    <citation type="journal article" date="2023" name="Elife">
        <title>Identification of key yeast species and microbe-microbe interactions impacting larval growth of Drosophila in the wild.</title>
        <authorList>
            <person name="Mure A."/>
            <person name="Sugiura Y."/>
            <person name="Maeda R."/>
            <person name="Honda K."/>
            <person name="Sakurai N."/>
            <person name="Takahashi Y."/>
            <person name="Watada M."/>
            <person name="Katoh T."/>
            <person name="Gotoh A."/>
            <person name="Gotoh Y."/>
            <person name="Taniguchi I."/>
            <person name="Nakamura K."/>
            <person name="Hayashi T."/>
            <person name="Katayama T."/>
            <person name="Uemura T."/>
            <person name="Hattori Y."/>
        </authorList>
    </citation>
    <scope>NUCLEOTIDE SEQUENCE [LARGE SCALE GENOMIC DNA]</scope>
    <source>
        <strain evidence="1 2">SC-9</strain>
    </source>
</reference>
<evidence type="ECO:0008006" key="3">
    <source>
        <dbReference type="Google" id="ProtNLM"/>
    </source>
</evidence>
<protein>
    <recommendedName>
        <fullName evidence="3">Homing endonuclease LAGLIDADG domain-containing protein</fullName>
    </recommendedName>
</protein>
<dbReference type="RefSeq" id="XP_064851820.1">
    <property type="nucleotide sequence ID" value="XM_064995748.1"/>
</dbReference>
<accession>A0AAV5QKD3</accession>
<keyword evidence="2" id="KW-1185">Reference proteome</keyword>
<dbReference type="Proteomes" id="UP001360560">
    <property type="component" value="Unassembled WGS sequence"/>
</dbReference>
<evidence type="ECO:0000313" key="2">
    <source>
        <dbReference type="Proteomes" id="UP001360560"/>
    </source>
</evidence>
<dbReference type="AlphaFoldDB" id="A0AAV5QKD3"/>
<comment type="caution">
    <text evidence="1">The sequence shown here is derived from an EMBL/GenBank/DDBJ whole genome shotgun (WGS) entry which is preliminary data.</text>
</comment>
<organism evidence="1 2">
    <name type="scientific">Saccharomycopsis crataegensis</name>
    <dbReference type="NCBI Taxonomy" id="43959"/>
    <lineage>
        <taxon>Eukaryota</taxon>
        <taxon>Fungi</taxon>
        <taxon>Dikarya</taxon>
        <taxon>Ascomycota</taxon>
        <taxon>Saccharomycotina</taxon>
        <taxon>Saccharomycetes</taxon>
        <taxon>Saccharomycopsidaceae</taxon>
        <taxon>Saccharomycopsis</taxon>
    </lineage>
</organism>
<sequence length="157" mass="18616">MFGSQNNNNYRHYITHQKQCSVIPKYKLDLCFPEESPPRLIEFMNDFWKGLQEWNYKIEYSTIINLRERSSAHTFSTIDDARRRSSIALTIGVKKEIFDFSNNWCQKKRSSMVSTNDSLRGIFKIYGFNNRSGQSYSMQTVFALLWTFLGFTRTILY</sequence>
<proteinExistence type="predicted"/>
<evidence type="ECO:0000313" key="1">
    <source>
        <dbReference type="EMBL" id="GMM34820.1"/>
    </source>
</evidence>
<name>A0AAV5QKD3_9ASCO</name>